<keyword evidence="7" id="KW-1185">Reference proteome</keyword>
<dbReference type="PROSITE" id="PS50042">
    <property type="entry name" value="CNMP_BINDING_3"/>
    <property type="match status" value="1"/>
</dbReference>
<dbReference type="Pfam" id="PF00027">
    <property type="entry name" value="cNMP_binding"/>
    <property type="match status" value="1"/>
</dbReference>
<dbReference type="SUPFAM" id="SSF46785">
    <property type="entry name" value="Winged helix' DNA-binding domain"/>
    <property type="match status" value="1"/>
</dbReference>
<dbReference type="InterPro" id="IPR000595">
    <property type="entry name" value="cNMP-bd_dom"/>
</dbReference>
<dbReference type="InterPro" id="IPR036388">
    <property type="entry name" value="WH-like_DNA-bd_sf"/>
</dbReference>
<evidence type="ECO:0000313" key="6">
    <source>
        <dbReference type="EMBL" id="NGN83996.1"/>
    </source>
</evidence>
<dbReference type="InterPro" id="IPR036390">
    <property type="entry name" value="WH_DNA-bd_sf"/>
</dbReference>
<evidence type="ECO:0000256" key="2">
    <source>
        <dbReference type="ARBA" id="ARBA00023125"/>
    </source>
</evidence>
<gene>
    <name evidence="6" type="ORF">G6N77_11060</name>
</gene>
<dbReference type="SMART" id="SM00419">
    <property type="entry name" value="HTH_CRP"/>
    <property type="match status" value="1"/>
</dbReference>
<dbReference type="SUPFAM" id="SSF51206">
    <property type="entry name" value="cAMP-binding domain-like"/>
    <property type="match status" value="1"/>
</dbReference>
<evidence type="ECO:0000256" key="3">
    <source>
        <dbReference type="ARBA" id="ARBA00023163"/>
    </source>
</evidence>
<keyword evidence="2" id="KW-0238">DNA-binding</keyword>
<evidence type="ECO:0000259" key="5">
    <source>
        <dbReference type="PROSITE" id="PS51063"/>
    </source>
</evidence>
<evidence type="ECO:0000259" key="4">
    <source>
        <dbReference type="PROSITE" id="PS50042"/>
    </source>
</evidence>
<dbReference type="InterPro" id="IPR018490">
    <property type="entry name" value="cNMP-bd_dom_sf"/>
</dbReference>
<feature type="domain" description="HTH crp-type" evidence="5">
    <location>
        <begin position="180"/>
        <end position="252"/>
    </location>
</feature>
<reference evidence="6 7" key="1">
    <citation type="submission" date="2020-02" db="EMBL/GenBank/DDBJ databases">
        <title>Genome sequence of the type strain DSM 27180 of Arthrobacter silviterrae.</title>
        <authorList>
            <person name="Gao J."/>
            <person name="Sun J."/>
        </authorList>
    </citation>
    <scope>NUCLEOTIDE SEQUENCE [LARGE SCALE GENOMIC DNA]</scope>
    <source>
        <strain evidence="6 7">DSM 27180</strain>
    </source>
</reference>
<sequence length="262" mass="28851">MRDECQGELAAVVPGDLRPWTPSVREAEPLVTGPLDPFSCLTEVELFADLSAKEIAAMDLMAPARFFRRGELLFSQSQPVTALFILKTGRVRVFRVAEDGKALTMAILEPGAVFGEMMLVGQRMYDNYAEAIEDATICQLSVAEVERFLLSDPRIAIRISRLLGEQVARLEERLTDLALKPLSAQVASTLLKLSENAPTHRFSQGRVLHLTHEQLAGLLGASREATSKVMGELTTKNAIRQGRGRIIVTDRGILHRLARSSS</sequence>
<dbReference type="Pfam" id="PF13545">
    <property type="entry name" value="HTH_Crp_2"/>
    <property type="match status" value="1"/>
</dbReference>
<dbReference type="Gene3D" id="1.10.10.10">
    <property type="entry name" value="Winged helix-like DNA-binding domain superfamily/Winged helix DNA-binding domain"/>
    <property type="match status" value="1"/>
</dbReference>
<keyword evidence="3" id="KW-0804">Transcription</keyword>
<dbReference type="PANTHER" id="PTHR24567">
    <property type="entry name" value="CRP FAMILY TRANSCRIPTIONAL REGULATORY PROTEIN"/>
    <property type="match status" value="1"/>
</dbReference>
<name>A0ABX0DAT0_9MICC</name>
<keyword evidence="1" id="KW-0805">Transcription regulation</keyword>
<dbReference type="InterPro" id="IPR014710">
    <property type="entry name" value="RmlC-like_jellyroll"/>
</dbReference>
<feature type="domain" description="Cyclic nucleotide-binding" evidence="4">
    <location>
        <begin position="46"/>
        <end position="166"/>
    </location>
</feature>
<dbReference type="SMART" id="SM00100">
    <property type="entry name" value="cNMP"/>
    <property type="match status" value="1"/>
</dbReference>
<accession>A0ABX0DAT0</accession>
<dbReference type="InterPro" id="IPR050397">
    <property type="entry name" value="Env_Response_Regulators"/>
</dbReference>
<dbReference type="EMBL" id="JAAKZI010000017">
    <property type="protein sequence ID" value="NGN83996.1"/>
    <property type="molecule type" value="Genomic_DNA"/>
</dbReference>
<evidence type="ECO:0000256" key="1">
    <source>
        <dbReference type="ARBA" id="ARBA00023015"/>
    </source>
</evidence>
<evidence type="ECO:0000313" key="7">
    <source>
        <dbReference type="Proteomes" id="UP000479226"/>
    </source>
</evidence>
<dbReference type="Proteomes" id="UP000479226">
    <property type="component" value="Unassembled WGS sequence"/>
</dbReference>
<dbReference type="InterPro" id="IPR012318">
    <property type="entry name" value="HTH_CRP"/>
</dbReference>
<dbReference type="PROSITE" id="PS51063">
    <property type="entry name" value="HTH_CRP_2"/>
    <property type="match status" value="1"/>
</dbReference>
<dbReference type="CDD" id="cd00038">
    <property type="entry name" value="CAP_ED"/>
    <property type="match status" value="1"/>
</dbReference>
<dbReference type="Gene3D" id="2.60.120.10">
    <property type="entry name" value="Jelly Rolls"/>
    <property type="match status" value="1"/>
</dbReference>
<proteinExistence type="predicted"/>
<dbReference type="PANTHER" id="PTHR24567:SF74">
    <property type="entry name" value="HTH-TYPE TRANSCRIPTIONAL REGULATOR ARCR"/>
    <property type="match status" value="1"/>
</dbReference>
<comment type="caution">
    <text evidence="6">The sequence shown here is derived from an EMBL/GenBank/DDBJ whole genome shotgun (WGS) entry which is preliminary data.</text>
</comment>
<protein>
    <submittedName>
        <fullName evidence="6">Crp/Fnr family transcriptional regulator</fullName>
    </submittedName>
</protein>
<organism evidence="6 7">
    <name type="scientific">Arthrobacter silviterrae</name>
    <dbReference type="NCBI Taxonomy" id="2026658"/>
    <lineage>
        <taxon>Bacteria</taxon>
        <taxon>Bacillati</taxon>
        <taxon>Actinomycetota</taxon>
        <taxon>Actinomycetes</taxon>
        <taxon>Micrococcales</taxon>
        <taxon>Micrococcaceae</taxon>
        <taxon>Arthrobacter</taxon>
    </lineage>
</organism>